<accession>A0A921AWJ6</accession>
<reference evidence="15" key="1">
    <citation type="journal article" date="2021" name="PeerJ">
        <title>Extensive microbial diversity within the chicken gut microbiome revealed by metagenomics and culture.</title>
        <authorList>
            <person name="Gilroy R."/>
            <person name="Ravi A."/>
            <person name="Getino M."/>
            <person name="Pursley I."/>
            <person name="Horton D.L."/>
            <person name="Alikhan N.F."/>
            <person name="Baker D."/>
            <person name="Gharbi K."/>
            <person name="Hall N."/>
            <person name="Watson M."/>
            <person name="Adriaenssens E.M."/>
            <person name="Foster-Nyarko E."/>
            <person name="Jarju S."/>
            <person name="Secka A."/>
            <person name="Antonio M."/>
            <person name="Oren A."/>
            <person name="Chaudhuri R.R."/>
            <person name="La Ragione R."/>
            <person name="Hildebrand F."/>
            <person name="Pallen M.J."/>
        </authorList>
    </citation>
    <scope>NUCLEOTIDE SEQUENCE</scope>
    <source>
        <strain evidence="15">ChiGjej2B2-19336</strain>
    </source>
</reference>
<reference evidence="15" key="2">
    <citation type="submission" date="2021-09" db="EMBL/GenBank/DDBJ databases">
        <authorList>
            <person name="Gilroy R."/>
        </authorList>
    </citation>
    <scope>NUCLEOTIDE SEQUENCE</scope>
    <source>
        <strain evidence="15">ChiGjej2B2-19336</strain>
    </source>
</reference>
<evidence type="ECO:0000256" key="12">
    <source>
        <dbReference type="ARBA" id="ARBA00030295"/>
    </source>
</evidence>
<evidence type="ECO:0000256" key="3">
    <source>
        <dbReference type="ARBA" id="ARBA00007941"/>
    </source>
</evidence>
<dbReference type="PANTHER" id="PTHR35113:SF1">
    <property type="entry name" value="FERREDOXIN-THIOREDOXIN REDUCTASE CATALYTIC CHAIN, CHLOROPLASTIC"/>
    <property type="match status" value="1"/>
</dbReference>
<comment type="caution">
    <text evidence="15">The sequence shown here is derived from an EMBL/GenBank/DDBJ whole genome shotgun (WGS) entry which is preliminary data.</text>
</comment>
<keyword evidence="5" id="KW-0004">4Fe-4S</keyword>
<evidence type="ECO:0000256" key="9">
    <source>
        <dbReference type="ARBA" id="ARBA00023014"/>
    </source>
</evidence>
<organism evidence="15 16">
    <name type="scientific">Mailhella massiliensis</name>
    <dbReference type="NCBI Taxonomy" id="1903261"/>
    <lineage>
        <taxon>Bacteria</taxon>
        <taxon>Pseudomonadati</taxon>
        <taxon>Thermodesulfobacteriota</taxon>
        <taxon>Desulfovibrionia</taxon>
        <taxon>Desulfovibrionales</taxon>
        <taxon>Desulfovibrionaceae</taxon>
        <taxon>Mailhella</taxon>
    </lineage>
</organism>
<dbReference type="EMBL" id="DYZA01000145">
    <property type="protein sequence ID" value="HJD97419.1"/>
    <property type="molecule type" value="Genomic_DNA"/>
</dbReference>
<dbReference type="SUPFAM" id="SSF57662">
    <property type="entry name" value="Ferredoxin thioredoxin reductase (FTR), catalytic beta chain"/>
    <property type="match status" value="1"/>
</dbReference>
<proteinExistence type="inferred from homology"/>
<dbReference type="GO" id="GO:0051539">
    <property type="term" value="F:4 iron, 4 sulfur cluster binding"/>
    <property type="evidence" value="ECO:0007669"/>
    <property type="project" value="UniProtKB-KW"/>
</dbReference>
<evidence type="ECO:0000313" key="16">
    <source>
        <dbReference type="Proteomes" id="UP000698963"/>
    </source>
</evidence>
<keyword evidence="7" id="KW-0560">Oxidoreductase</keyword>
<evidence type="ECO:0000256" key="13">
    <source>
        <dbReference type="ARBA" id="ARBA00048150"/>
    </source>
</evidence>
<dbReference type="AlphaFoldDB" id="A0A921AWJ6"/>
<evidence type="ECO:0000256" key="1">
    <source>
        <dbReference type="ARBA" id="ARBA00001966"/>
    </source>
</evidence>
<dbReference type="GO" id="GO:0046872">
    <property type="term" value="F:metal ion binding"/>
    <property type="evidence" value="ECO:0007669"/>
    <property type="project" value="UniProtKB-KW"/>
</dbReference>
<evidence type="ECO:0000256" key="6">
    <source>
        <dbReference type="ARBA" id="ARBA00022723"/>
    </source>
</evidence>
<feature type="region of interest" description="Disordered" evidence="14">
    <location>
        <begin position="88"/>
        <end position="109"/>
    </location>
</feature>
<evidence type="ECO:0000313" key="15">
    <source>
        <dbReference type="EMBL" id="HJD97419.1"/>
    </source>
</evidence>
<dbReference type="RefSeq" id="WP_304122475.1">
    <property type="nucleotide sequence ID" value="NZ_DYZA01000145.1"/>
</dbReference>
<evidence type="ECO:0000256" key="4">
    <source>
        <dbReference type="ARBA" id="ARBA00012358"/>
    </source>
</evidence>
<dbReference type="Gene3D" id="3.90.460.10">
    <property type="entry name" value="Ferredoxin thioredoxin reductase catalytic beta subunit"/>
    <property type="match status" value="1"/>
</dbReference>
<dbReference type="PANTHER" id="PTHR35113">
    <property type="entry name" value="FERREDOXIN-THIOREDOXIN REDUCTASE CATALYTIC CHAIN, CHLOROPLASTIC"/>
    <property type="match status" value="1"/>
</dbReference>
<keyword evidence="8" id="KW-0408">Iron</keyword>
<keyword evidence="10" id="KW-1015">Disulfide bond</keyword>
<comment type="similarity">
    <text evidence="3">Belongs to the ferredoxin thioredoxin reductase beta subunit family.</text>
</comment>
<dbReference type="InterPro" id="IPR036644">
    <property type="entry name" value="FTR_bsu_sf"/>
</dbReference>
<evidence type="ECO:0000256" key="8">
    <source>
        <dbReference type="ARBA" id="ARBA00023004"/>
    </source>
</evidence>
<dbReference type="GO" id="GO:0016730">
    <property type="term" value="F:oxidoreductase activity, acting on iron-sulfur proteins as donors"/>
    <property type="evidence" value="ECO:0007669"/>
    <property type="project" value="InterPro"/>
</dbReference>
<evidence type="ECO:0000256" key="10">
    <source>
        <dbReference type="ARBA" id="ARBA00023157"/>
    </source>
</evidence>
<comment type="function">
    <text evidence="2">Catalytic subunit of the ferredoxin-thioredoxin reductase (FTR), which catalyzes the two-electron reduction of thioredoxins by the electrons provided by reduced ferredoxin.</text>
</comment>
<evidence type="ECO:0000256" key="14">
    <source>
        <dbReference type="SAM" id="MobiDB-lite"/>
    </source>
</evidence>
<gene>
    <name evidence="15" type="ORF">K8W16_07220</name>
</gene>
<name>A0A921AWJ6_9BACT</name>
<keyword evidence="9" id="KW-0411">Iron-sulfur</keyword>
<evidence type="ECO:0000256" key="2">
    <source>
        <dbReference type="ARBA" id="ARBA00003945"/>
    </source>
</evidence>
<comment type="subunit">
    <text evidence="11">Heterodimer of subunit A (variable subunit) and subunit B (catalytic subunit). Heterodimeric FTR forms a complex with ferredoxin and thioredoxin.</text>
</comment>
<dbReference type="Pfam" id="PF02943">
    <property type="entry name" value="FeThRed_B"/>
    <property type="match status" value="1"/>
</dbReference>
<keyword evidence="6" id="KW-0479">Metal-binding</keyword>
<evidence type="ECO:0000256" key="11">
    <source>
        <dbReference type="ARBA" id="ARBA00026011"/>
    </source>
</evidence>
<sequence length="109" mass="12333">MTPEQLLDCLAKSAATKGYYLHADREHCLGTAESLLANKERYGYMCCPCRLACADKQQDSDIICPCVYRDDDIAEYGACFCSFYVSGEHKDDPDFFPDVEERRDPSRGL</sequence>
<evidence type="ECO:0000256" key="7">
    <source>
        <dbReference type="ARBA" id="ARBA00023002"/>
    </source>
</evidence>
<dbReference type="EC" id="1.8.7.2" evidence="4"/>
<evidence type="ECO:0000256" key="5">
    <source>
        <dbReference type="ARBA" id="ARBA00022485"/>
    </source>
</evidence>
<dbReference type="Proteomes" id="UP000698963">
    <property type="component" value="Unassembled WGS sequence"/>
</dbReference>
<comment type="cofactor">
    <cofactor evidence="1">
        <name>[4Fe-4S] cluster</name>
        <dbReference type="ChEBI" id="CHEBI:49883"/>
    </cofactor>
</comment>
<comment type="catalytic activity">
    <reaction evidence="13">
        <text>[thioredoxin]-disulfide + 2 reduced [2Fe-2S]-[ferredoxin] + 2 H(+) = [thioredoxin]-dithiol + 2 oxidized [2Fe-2S]-[ferredoxin]</text>
        <dbReference type="Rhea" id="RHEA:42336"/>
        <dbReference type="Rhea" id="RHEA-COMP:10000"/>
        <dbReference type="Rhea" id="RHEA-COMP:10001"/>
        <dbReference type="Rhea" id="RHEA-COMP:10698"/>
        <dbReference type="Rhea" id="RHEA-COMP:10700"/>
        <dbReference type="ChEBI" id="CHEBI:15378"/>
        <dbReference type="ChEBI" id="CHEBI:29950"/>
        <dbReference type="ChEBI" id="CHEBI:33737"/>
        <dbReference type="ChEBI" id="CHEBI:33738"/>
        <dbReference type="ChEBI" id="CHEBI:50058"/>
        <dbReference type="EC" id="1.8.7.2"/>
    </reaction>
</comment>
<protein>
    <recommendedName>
        <fullName evidence="4">ferredoxin:thioredoxin reductase</fullName>
        <ecNumber evidence="4">1.8.7.2</ecNumber>
    </recommendedName>
    <alternativeName>
        <fullName evidence="12">Ferredoxin-thioredoxin reductase subunit B</fullName>
    </alternativeName>
</protein>
<dbReference type="InterPro" id="IPR004209">
    <property type="entry name" value="FTR_bsu"/>
</dbReference>